<feature type="compositionally biased region" description="Basic and acidic residues" evidence="1">
    <location>
        <begin position="287"/>
        <end position="296"/>
    </location>
</feature>
<dbReference type="Proteomes" id="UP000694400">
    <property type="component" value="Chromosome 32"/>
</dbReference>
<protein>
    <submittedName>
        <fullName evidence="2">Tuftelin 1</fullName>
    </submittedName>
</protein>
<dbReference type="GO" id="GO:0035556">
    <property type="term" value="P:intracellular signal transduction"/>
    <property type="evidence" value="ECO:0007669"/>
    <property type="project" value="TreeGrafter"/>
</dbReference>
<feature type="region of interest" description="Disordered" evidence="1">
    <location>
        <begin position="287"/>
        <end position="312"/>
    </location>
</feature>
<evidence type="ECO:0000313" key="3">
    <source>
        <dbReference type="Proteomes" id="UP000694400"/>
    </source>
</evidence>
<dbReference type="GO" id="GO:0031674">
    <property type="term" value="C:I band"/>
    <property type="evidence" value="ECO:0007669"/>
    <property type="project" value="TreeGrafter"/>
</dbReference>
<dbReference type="PANTHER" id="PTHR23171:SF4">
    <property type="entry name" value="TUFTELIN"/>
    <property type="match status" value="1"/>
</dbReference>
<organism evidence="2 3">
    <name type="scientific">Anas platyrhynchos</name>
    <name type="common">Mallard</name>
    <name type="synonym">Anas boschas</name>
    <dbReference type="NCBI Taxonomy" id="8839"/>
    <lineage>
        <taxon>Eukaryota</taxon>
        <taxon>Metazoa</taxon>
        <taxon>Chordata</taxon>
        <taxon>Craniata</taxon>
        <taxon>Vertebrata</taxon>
        <taxon>Euteleostomi</taxon>
        <taxon>Archelosauria</taxon>
        <taxon>Archosauria</taxon>
        <taxon>Dinosauria</taxon>
        <taxon>Saurischia</taxon>
        <taxon>Theropoda</taxon>
        <taxon>Coelurosauria</taxon>
        <taxon>Aves</taxon>
        <taxon>Neognathae</taxon>
        <taxon>Galloanserae</taxon>
        <taxon>Anseriformes</taxon>
        <taxon>Anatidae</taxon>
        <taxon>Anatinae</taxon>
        <taxon>Anas</taxon>
    </lineage>
</organism>
<evidence type="ECO:0000256" key="1">
    <source>
        <dbReference type="SAM" id="MobiDB-lite"/>
    </source>
</evidence>
<name>A0A8B9SIF2_ANAPL</name>
<dbReference type="Ensembl" id="ENSAPLT00020005214.1">
    <property type="protein sequence ID" value="ENSAPLP00020004831.1"/>
    <property type="gene ID" value="ENSAPLG00020003580.1"/>
</dbReference>
<dbReference type="PANTHER" id="PTHR23171">
    <property type="entry name" value="GDOWN1"/>
    <property type="match status" value="1"/>
</dbReference>
<dbReference type="AlphaFoldDB" id="A0A8B9SIF2"/>
<feature type="region of interest" description="Disordered" evidence="1">
    <location>
        <begin position="1"/>
        <end position="32"/>
    </location>
</feature>
<evidence type="ECO:0000313" key="2">
    <source>
        <dbReference type="Ensembl" id="ENSAPLP00020004831.1"/>
    </source>
</evidence>
<reference evidence="2" key="1">
    <citation type="submission" date="2019-08" db="EMBL/GenBank/DDBJ databases">
        <title>Three high-quality genomes provides insights into domestication of ducks.</title>
        <authorList>
            <person name="Hou Z.C."/>
            <person name="Zhu F."/>
            <person name="Yin Z.T."/>
            <person name="Zhang F."/>
        </authorList>
    </citation>
    <scope>NUCLEOTIDE SEQUENCE [LARGE SCALE GENOMIC DNA]</scope>
</reference>
<proteinExistence type="predicted"/>
<reference evidence="2" key="3">
    <citation type="submission" date="2025-09" db="UniProtKB">
        <authorList>
            <consortium name="Ensembl"/>
        </authorList>
    </citation>
    <scope>IDENTIFICATION</scope>
</reference>
<accession>A0A8B9SIF2</accession>
<dbReference type="InterPro" id="IPR051375">
    <property type="entry name" value="Tuftelin_GRINL1A/MYZAP/CCD68"/>
</dbReference>
<feature type="region of interest" description="Disordered" evidence="1">
    <location>
        <begin position="237"/>
        <end position="265"/>
    </location>
</feature>
<reference evidence="2" key="2">
    <citation type="submission" date="2025-08" db="UniProtKB">
        <authorList>
            <consortium name="Ensembl"/>
        </authorList>
    </citation>
    <scope>IDENTIFICATION</scope>
</reference>
<sequence length="484" mass="54703">MRGSSGELGSSSDLQEGSSSPGSRASESSVHTMFWKQTDGLSRLGRRRQCLKAGRQKCLDAALESWRLTWPGVARGGRPWLRGHRAGLRDACVTATEQLLLSELPSASSMSDDCPGASEESVKVLRLTLPNDLPGDRQVKQKPVGKAFAMVANRSSNGHSLASECIKSNDGDEEIIKVYLKARAEGGVNHEEHVSQLKSEVRYIQEARSSLKKLREDLSSKLENRQGDKQHAQVVLERQNGSWLHSESPRADSWEDQEEDYSGDDVEKIRQTAKRLFTKLQEAEKRHQLEKKDLERAASQYQEEAERTSSALRRAEKSVLEKELQVDELQRLLAGMEKEHRGLLLKMKEGEAELARLRSVEGDRLAEQDRSAKLEKEVAMLREKIHHLDDMLKSQQRKVRQMIEQLQNSKTVIQAKDAVIQELKEKVAYLEAENLEMHDRIEHLIEKQVSRGSHSSRARSKSEYVSSKRLSGPKPLPLIRVVET</sequence>
<feature type="compositionally biased region" description="Acidic residues" evidence="1">
    <location>
        <begin position="254"/>
        <end position="264"/>
    </location>
</feature>
<feature type="region of interest" description="Disordered" evidence="1">
    <location>
        <begin position="447"/>
        <end position="484"/>
    </location>
</feature>
<feature type="compositionally biased region" description="Low complexity" evidence="1">
    <location>
        <begin position="1"/>
        <end position="29"/>
    </location>
</feature>